<dbReference type="AlphaFoldDB" id="A0A1I3F0S2"/>
<dbReference type="InterPro" id="IPR000726">
    <property type="entry name" value="Glyco_hydro_19_cat"/>
</dbReference>
<keyword evidence="4" id="KW-1185">Reference proteome</keyword>
<accession>A0A1I3F0S2</accession>
<dbReference type="EMBL" id="FOPU01000058">
    <property type="protein sequence ID" value="SFI04768.1"/>
    <property type="molecule type" value="Genomic_DNA"/>
</dbReference>
<reference evidence="3 4" key="1">
    <citation type="submission" date="2016-10" db="EMBL/GenBank/DDBJ databases">
        <authorList>
            <person name="de Groot N.N."/>
        </authorList>
    </citation>
    <scope>NUCLEOTIDE SEQUENCE [LARGE SCALE GENOMIC DNA]</scope>
    <source>
        <strain evidence="3 4">DSM 8537</strain>
    </source>
</reference>
<dbReference type="STRING" id="34004.SAMN04488021_1589"/>
<dbReference type="RefSeq" id="WP_074971017.1">
    <property type="nucleotide sequence ID" value="NZ_CBCRYP010000071.1"/>
</dbReference>
<feature type="region of interest" description="Disordered" evidence="1">
    <location>
        <begin position="213"/>
        <end position="241"/>
    </location>
</feature>
<evidence type="ECO:0000313" key="4">
    <source>
        <dbReference type="Proteomes" id="UP000183635"/>
    </source>
</evidence>
<evidence type="ECO:0000313" key="3">
    <source>
        <dbReference type="EMBL" id="SFI04768.1"/>
    </source>
</evidence>
<name>A0A1I3F0S2_9RHOB</name>
<feature type="compositionally biased region" description="Low complexity" evidence="1">
    <location>
        <begin position="231"/>
        <end position="240"/>
    </location>
</feature>
<feature type="domain" description="Glycoside hydrolase family 19 catalytic" evidence="2">
    <location>
        <begin position="104"/>
        <end position="150"/>
    </location>
</feature>
<evidence type="ECO:0000256" key="1">
    <source>
        <dbReference type="SAM" id="MobiDB-lite"/>
    </source>
</evidence>
<evidence type="ECO:0000259" key="2">
    <source>
        <dbReference type="Pfam" id="PF00182"/>
    </source>
</evidence>
<sequence>MDRKVFYQRLRHGDGAVFGAVLTQQQVDGIEGILDAMAAVGDGRAKTLAYALATAWHETGRRMVPVREGFARSDQEAIKAVASLARRLGPGSAPERYGKPVGPYGKCYYGRGHVQLTWQRNYAASSADAGVDLERDPDRMLDPVVSARILILGLMDGRWNGCGKGIAHYLPRDGADNLKDARRTVNGTDRWDLVAGYYKAFLSAIQAAGGWQETALSRDDPDARPRKHATADPAGPATPAQDLAPTFAVADEPVVRLLAWLNDCPGEIRAVGAWLAAMPGTCVAREAADDTPTDTSASSGSR</sequence>
<dbReference type="Proteomes" id="UP000183635">
    <property type="component" value="Unassembled WGS sequence"/>
</dbReference>
<dbReference type="Gene3D" id="1.10.530.10">
    <property type="match status" value="1"/>
</dbReference>
<organism evidence="3 4">
    <name type="scientific">Paracoccus aminovorans</name>
    <dbReference type="NCBI Taxonomy" id="34004"/>
    <lineage>
        <taxon>Bacteria</taxon>
        <taxon>Pseudomonadati</taxon>
        <taxon>Pseudomonadota</taxon>
        <taxon>Alphaproteobacteria</taxon>
        <taxon>Rhodobacterales</taxon>
        <taxon>Paracoccaceae</taxon>
        <taxon>Paracoccus</taxon>
    </lineage>
</organism>
<proteinExistence type="predicted"/>
<dbReference type="GO" id="GO:0004568">
    <property type="term" value="F:chitinase activity"/>
    <property type="evidence" value="ECO:0007669"/>
    <property type="project" value="InterPro"/>
</dbReference>
<dbReference type="SUPFAM" id="SSF53955">
    <property type="entry name" value="Lysozyme-like"/>
    <property type="match status" value="1"/>
</dbReference>
<dbReference type="GO" id="GO:0006032">
    <property type="term" value="P:chitin catabolic process"/>
    <property type="evidence" value="ECO:0007669"/>
    <property type="project" value="InterPro"/>
</dbReference>
<dbReference type="GO" id="GO:0016998">
    <property type="term" value="P:cell wall macromolecule catabolic process"/>
    <property type="evidence" value="ECO:0007669"/>
    <property type="project" value="InterPro"/>
</dbReference>
<dbReference type="OrthoDB" id="9798982at2"/>
<dbReference type="InterPro" id="IPR023346">
    <property type="entry name" value="Lysozyme-like_dom_sf"/>
</dbReference>
<gene>
    <name evidence="3" type="ORF">SAMN04488021_1589</name>
</gene>
<protein>
    <submittedName>
        <fullName evidence="3">Chitinase class I</fullName>
    </submittedName>
</protein>
<dbReference type="Pfam" id="PF00182">
    <property type="entry name" value="Glyco_hydro_19"/>
    <property type="match status" value="1"/>
</dbReference>